<sequence length="207" mass="23793">MKKVLRKRFIRTFIFIIFTVLLNIKGVAQERDSKLDYRKFPIVVGLQFQNFAVPFKDMGSNFTHPGLYIGSEISYNKKETLIQQANIGAYLNREIGNGIYLGTQFGYRPKIYNNFYGELKAGLSYLRVFHPTQAYKYVNGEWKEIIGGKSQIGIPIDFGFGYSFTSQLGELSPFISYQITPALFYNETLPVNIYTSFLVGLRIKLLK</sequence>
<evidence type="ECO:0008006" key="3">
    <source>
        <dbReference type="Google" id="ProtNLM"/>
    </source>
</evidence>
<dbReference type="RefSeq" id="WP_137400979.1">
    <property type="nucleotide sequence ID" value="NZ_BMIU01000002.1"/>
</dbReference>
<comment type="caution">
    <text evidence="1">The sequence shown here is derived from an EMBL/GenBank/DDBJ whole genome shotgun (WGS) entry which is preliminary data.</text>
</comment>
<dbReference type="Proteomes" id="UP000647339">
    <property type="component" value="Unassembled WGS sequence"/>
</dbReference>
<organism evidence="1 2">
    <name type="scientific">Echinicola rosea</name>
    <dbReference type="NCBI Taxonomy" id="1807691"/>
    <lineage>
        <taxon>Bacteria</taxon>
        <taxon>Pseudomonadati</taxon>
        <taxon>Bacteroidota</taxon>
        <taxon>Cytophagia</taxon>
        <taxon>Cytophagales</taxon>
        <taxon>Cyclobacteriaceae</taxon>
        <taxon>Echinicola</taxon>
    </lineage>
</organism>
<dbReference type="EMBL" id="BMIU01000002">
    <property type="protein sequence ID" value="GGF21369.1"/>
    <property type="molecule type" value="Genomic_DNA"/>
</dbReference>
<protein>
    <recommendedName>
        <fullName evidence="3">Outer membrane protein beta-barrel domain-containing protein</fullName>
    </recommendedName>
</protein>
<evidence type="ECO:0000313" key="1">
    <source>
        <dbReference type="EMBL" id="GGF21369.1"/>
    </source>
</evidence>
<keyword evidence="2" id="KW-1185">Reference proteome</keyword>
<evidence type="ECO:0000313" key="2">
    <source>
        <dbReference type="Proteomes" id="UP000647339"/>
    </source>
</evidence>
<reference evidence="2" key="1">
    <citation type="journal article" date="2019" name="Int. J. Syst. Evol. Microbiol.">
        <title>The Global Catalogue of Microorganisms (GCM) 10K type strain sequencing project: providing services to taxonomists for standard genome sequencing and annotation.</title>
        <authorList>
            <consortium name="The Broad Institute Genomics Platform"/>
            <consortium name="The Broad Institute Genome Sequencing Center for Infectious Disease"/>
            <person name="Wu L."/>
            <person name="Ma J."/>
        </authorList>
    </citation>
    <scope>NUCLEOTIDE SEQUENCE [LARGE SCALE GENOMIC DNA]</scope>
    <source>
        <strain evidence="2">CGMCC 1.15407</strain>
    </source>
</reference>
<name>A0ABQ1UN46_9BACT</name>
<gene>
    <name evidence="1" type="ORF">GCM10011339_06750</name>
</gene>
<proteinExistence type="predicted"/>
<accession>A0ABQ1UN46</accession>